<dbReference type="Proteomes" id="UP000198688">
    <property type="component" value="Chromosome I"/>
</dbReference>
<evidence type="ECO:0000313" key="2">
    <source>
        <dbReference type="Proteomes" id="UP000198688"/>
    </source>
</evidence>
<protein>
    <recommendedName>
        <fullName evidence="3">PQQ-like domain-containing protein</fullName>
    </recommendedName>
</protein>
<dbReference type="SUPFAM" id="SSF82171">
    <property type="entry name" value="DPP6 N-terminal domain-like"/>
    <property type="match status" value="1"/>
</dbReference>
<keyword evidence="2" id="KW-1185">Reference proteome</keyword>
<gene>
    <name evidence="1" type="ORF">SAMN04489716_6262</name>
</gene>
<accession>A0A1H2CMR6</accession>
<sequence>MRAFSRKLNHLVEVYDADLTLVRTFPVPPRSTFQEPGSEGHTVTNPGDQLIYATDRAVLRVDPEGREQWRFDLGERGPKRGVAYTDVALSADDSLVWVYVPNAMADRGDDAWIALDAVTGELRARHTLPTVGHGGDQYPLRDGRMMLEVGEGQDGLRIYLAGPGIEPRDFGWDDRSLCGVSPDETRFVTVAHDSEDLAVHAFPGGEVLFRVTVADFGFDSDDEVYIEWSPGFLDGETIIAVVRGEDEENWWKHFTVDARTGDIKGEMGISTIDEYDLTPLGDGTYVITDTDGTLRRM</sequence>
<dbReference type="OrthoDB" id="4454357at2"/>
<dbReference type="AlphaFoldDB" id="A0A1H2CMR6"/>
<proteinExistence type="predicted"/>
<evidence type="ECO:0000313" key="1">
    <source>
        <dbReference type="EMBL" id="SDT71825.1"/>
    </source>
</evidence>
<name>A0A1H2CMR6_9ACTN</name>
<organism evidence="1 2">
    <name type="scientific">Actinoplanes derwentensis</name>
    <dbReference type="NCBI Taxonomy" id="113562"/>
    <lineage>
        <taxon>Bacteria</taxon>
        <taxon>Bacillati</taxon>
        <taxon>Actinomycetota</taxon>
        <taxon>Actinomycetes</taxon>
        <taxon>Micromonosporales</taxon>
        <taxon>Micromonosporaceae</taxon>
        <taxon>Actinoplanes</taxon>
    </lineage>
</organism>
<reference evidence="1 2" key="1">
    <citation type="submission" date="2016-10" db="EMBL/GenBank/DDBJ databases">
        <authorList>
            <person name="de Groot N.N."/>
        </authorList>
    </citation>
    <scope>NUCLEOTIDE SEQUENCE [LARGE SCALE GENOMIC DNA]</scope>
    <source>
        <strain evidence="1 2">DSM 43941</strain>
    </source>
</reference>
<dbReference type="STRING" id="113562.SAMN04489716_6262"/>
<dbReference type="Gene3D" id="2.130.10.10">
    <property type="entry name" value="YVTN repeat-like/Quinoprotein amine dehydrogenase"/>
    <property type="match status" value="1"/>
</dbReference>
<dbReference type="RefSeq" id="WP_092549108.1">
    <property type="nucleotide sequence ID" value="NZ_BOMJ01000029.1"/>
</dbReference>
<dbReference type="EMBL" id="LT629758">
    <property type="protein sequence ID" value="SDT71825.1"/>
    <property type="molecule type" value="Genomic_DNA"/>
</dbReference>
<dbReference type="InterPro" id="IPR015943">
    <property type="entry name" value="WD40/YVTN_repeat-like_dom_sf"/>
</dbReference>
<evidence type="ECO:0008006" key="3">
    <source>
        <dbReference type="Google" id="ProtNLM"/>
    </source>
</evidence>